<evidence type="ECO:0000256" key="10">
    <source>
        <dbReference type="SAM" id="MobiDB-lite"/>
    </source>
</evidence>
<keyword evidence="3" id="KW-0963">Cytoplasm</keyword>
<dbReference type="GeneTree" id="ENSGT00950000182988"/>
<dbReference type="InterPro" id="IPR008271">
    <property type="entry name" value="Ser/Thr_kinase_AS"/>
</dbReference>
<evidence type="ECO:0000256" key="5">
    <source>
        <dbReference type="ARBA" id="ARBA00022679"/>
    </source>
</evidence>
<dbReference type="Gene3D" id="3.30.200.20">
    <property type="entry name" value="Phosphorylase Kinase, domain 1"/>
    <property type="match status" value="1"/>
</dbReference>
<evidence type="ECO:0000259" key="12">
    <source>
        <dbReference type="PROSITE" id="PS50108"/>
    </source>
</evidence>
<comment type="subcellular location">
    <subcellularLocation>
        <location evidence="1">Cytoplasm</location>
    </subcellularLocation>
</comment>
<evidence type="ECO:0000256" key="7">
    <source>
        <dbReference type="ARBA" id="ARBA00022777"/>
    </source>
</evidence>
<dbReference type="Gene3D" id="3.90.810.10">
    <property type="entry name" value="CRIB domain"/>
    <property type="match status" value="1"/>
</dbReference>
<dbReference type="CDD" id="cd01093">
    <property type="entry name" value="CRIB_PAK_like"/>
    <property type="match status" value="1"/>
</dbReference>
<dbReference type="Ensembl" id="ENSOSIT00000010100.1">
    <property type="protein sequence ID" value="ENSOSIP00000009475.1"/>
    <property type="gene ID" value="ENSOSIG00000003993.1"/>
</dbReference>
<evidence type="ECO:0000256" key="2">
    <source>
        <dbReference type="ARBA" id="ARBA00012513"/>
    </source>
</evidence>
<dbReference type="GO" id="GO:0005737">
    <property type="term" value="C:cytoplasm"/>
    <property type="evidence" value="ECO:0007669"/>
    <property type="project" value="UniProtKB-SubCell"/>
</dbReference>
<evidence type="ECO:0000256" key="3">
    <source>
        <dbReference type="ARBA" id="ARBA00022490"/>
    </source>
</evidence>
<feature type="compositionally biased region" description="Polar residues" evidence="10">
    <location>
        <begin position="222"/>
        <end position="233"/>
    </location>
</feature>
<evidence type="ECO:0000256" key="8">
    <source>
        <dbReference type="ARBA" id="ARBA00022840"/>
    </source>
</evidence>
<feature type="domain" description="CRIB" evidence="12">
    <location>
        <begin position="69"/>
        <end position="82"/>
    </location>
</feature>
<evidence type="ECO:0000256" key="4">
    <source>
        <dbReference type="ARBA" id="ARBA00022527"/>
    </source>
</evidence>
<feature type="binding site" evidence="9">
    <location>
        <position position="296"/>
    </location>
    <ligand>
        <name>ATP</name>
        <dbReference type="ChEBI" id="CHEBI:30616"/>
    </ligand>
</feature>
<keyword evidence="8 9" id="KW-0067">ATP-binding</keyword>
<dbReference type="InterPro" id="IPR011009">
    <property type="entry name" value="Kinase-like_dom_sf"/>
</dbReference>
<feature type="region of interest" description="Disordered" evidence="10">
    <location>
        <begin position="1"/>
        <end position="70"/>
    </location>
</feature>
<accession>A0A8C8DJ61</accession>
<dbReference type="PROSITE" id="PS50108">
    <property type="entry name" value="CRIB"/>
    <property type="match status" value="1"/>
</dbReference>
<dbReference type="Pfam" id="PF00786">
    <property type="entry name" value="PBD"/>
    <property type="match status" value="2"/>
</dbReference>
<keyword evidence="6 9" id="KW-0547">Nucleotide-binding</keyword>
<dbReference type="Pfam" id="PF00069">
    <property type="entry name" value="Pkinase"/>
    <property type="match status" value="1"/>
</dbReference>
<evidence type="ECO:0000256" key="6">
    <source>
        <dbReference type="ARBA" id="ARBA00022741"/>
    </source>
</evidence>
<dbReference type="AlphaFoldDB" id="A0A8C8DJ61"/>
<evidence type="ECO:0000256" key="9">
    <source>
        <dbReference type="PROSITE-ProRule" id="PRU10141"/>
    </source>
</evidence>
<dbReference type="InterPro" id="IPR051931">
    <property type="entry name" value="PAK3-like"/>
</dbReference>
<dbReference type="InterPro" id="IPR017441">
    <property type="entry name" value="Protein_kinase_ATP_BS"/>
</dbReference>
<dbReference type="PROSITE" id="PS50011">
    <property type="entry name" value="PROTEIN_KINASE_DOM"/>
    <property type="match status" value="1"/>
</dbReference>
<dbReference type="SUPFAM" id="SSF56112">
    <property type="entry name" value="Protein kinase-like (PK-like)"/>
    <property type="match status" value="1"/>
</dbReference>
<dbReference type="GO" id="GO:0005524">
    <property type="term" value="F:ATP binding"/>
    <property type="evidence" value="ECO:0007669"/>
    <property type="project" value="UniProtKB-UniRule"/>
</dbReference>
<evidence type="ECO:0000256" key="1">
    <source>
        <dbReference type="ARBA" id="ARBA00004496"/>
    </source>
</evidence>
<dbReference type="PANTHER" id="PTHR45832">
    <property type="entry name" value="SERINE/THREONINE-PROTEIN KINASE SAMKA-RELATED-RELATED"/>
    <property type="match status" value="1"/>
</dbReference>
<dbReference type="PROSITE" id="PS00108">
    <property type="entry name" value="PROTEIN_KINASE_ST"/>
    <property type="match status" value="1"/>
</dbReference>
<dbReference type="SMART" id="SM00285">
    <property type="entry name" value="PBD"/>
    <property type="match status" value="1"/>
</dbReference>
<dbReference type="PROSITE" id="PS00107">
    <property type="entry name" value="PROTEIN_KINASE_ATP"/>
    <property type="match status" value="1"/>
</dbReference>
<evidence type="ECO:0000259" key="11">
    <source>
        <dbReference type="PROSITE" id="PS50011"/>
    </source>
</evidence>
<keyword evidence="4" id="KW-0723">Serine/threonine-protein kinase</keyword>
<keyword evidence="7" id="KW-0418">Kinase</keyword>
<dbReference type="GO" id="GO:0004674">
    <property type="term" value="F:protein serine/threonine kinase activity"/>
    <property type="evidence" value="ECO:0007669"/>
    <property type="project" value="UniProtKB-KW"/>
</dbReference>
<dbReference type="InterPro" id="IPR033923">
    <property type="entry name" value="PAK_BD"/>
</dbReference>
<dbReference type="InterPro" id="IPR000719">
    <property type="entry name" value="Prot_kinase_dom"/>
</dbReference>
<organism evidence="13 14">
    <name type="scientific">Oryzias sinensis</name>
    <name type="common">Chinese medaka</name>
    <dbReference type="NCBI Taxonomy" id="183150"/>
    <lineage>
        <taxon>Eukaryota</taxon>
        <taxon>Metazoa</taxon>
        <taxon>Chordata</taxon>
        <taxon>Craniata</taxon>
        <taxon>Vertebrata</taxon>
        <taxon>Euteleostomi</taxon>
        <taxon>Actinopterygii</taxon>
        <taxon>Neopterygii</taxon>
        <taxon>Teleostei</taxon>
        <taxon>Neoteleostei</taxon>
        <taxon>Acanthomorphata</taxon>
        <taxon>Ovalentaria</taxon>
        <taxon>Atherinomorphae</taxon>
        <taxon>Beloniformes</taxon>
        <taxon>Adrianichthyidae</taxon>
        <taxon>Oryziinae</taxon>
        <taxon>Oryzias</taxon>
    </lineage>
</organism>
<dbReference type="SMART" id="SM00220">
    <property type="entry name" value="S_TKc"/>
    <property type="match status" value="1"/>
</dbReference>
<reference evidence="13" key="1">
    <citation type="submission" date="2025-08" db="UniProtKB">
        <authorList>
            <consortium name="Ensembl"/>
        </authorList>
    </citation>
    <scope>IDENTIFICATION</scope>
</reference>
<dbReference type="Proteomes" id="UP000694383">
    <property type="component" value="Unplaced"/>
</dbReference>
<protein>
    <recommendedName>
        <fullName evidence="2">non-specific serine/threonine protein kinase</fullName>
        <ecNumber evidence="2">2.7.11.1</ecNumber>
    </recommendedName>
</protein>
<feature type="region of interest" description="Disordered" evidence="10">
    <location>
        <begin position="208"/>
        <end position="246"/>
    </location>
</feature>
<name>A0A8C8DJ61_9TELE</name>
<proteinExistence type="predicted"/>
<sequence length="543" mass="60994">MSDSVDIEEKPPAPPLRMNSSSRDSSSVNHASKPLPMAPEEKNKKVRLRSIFPGGDKTNKKKEKERPEISLPSDFEHTIHVGFDAVTGEFTVSIATDCYLKYAKNRQTKGRNTDSYTCDLFLLLQGIPEQWARLLQTSNITKLEQKKNPQAVIDVLKFYDSKETVNNQKYMSFTSGDKTAHGYIAANTLVSLGDIFIYTRSVMDPPKPPSPVKEVVTPPESQVQPENTSNTMYRHTDRQRKKSKMTDEEILEKLRSIVSVGDPKKKYTRFEKIGQGASGTVYTAIDVATGQEVAIKQMNLQQQPKKELIINEILVMRENKNSNIVNYLDSYLVGDELWVVMEYLAGGSLTDVVTETCMDEGQIAAVCRECLQALDFLHSNQVIHRDIKSDNILLGMDGSVKLTDFGFCAQITPEQNKRSTMVGTPYWMAPEVVTRKAYGPKVDIWSLGIMAIEMVEGEPPYLNENPLRALYLIATNGTPELQNPERLSSVFRDFLNRCLEMDVDRRGSAKDLLQHSFLKLAKPLSSLTPLILAAKEAIKNSSR</sequence>
<keyword evidence="14" id="KW-1185">Reference proteome</keyword>
<keyword evidence="5" id="KW-0808">Transferase</keyword>
<feature type="domain" description="Protein kinase" evidence="11">
    <location>
        <begin position="267"/>
        <end position="518"/>
    </location>
</feature>
<dbReference type="Gene3D" id="1.10.510.10">
    <property type="entry name" value="Transferase(Phosphotransferase) domain 1"/>
    <property type="match status" value="1"/>
</dbReference>
<dbReference type="InterPro" id="IPR036936">
    <property type="entry name" value="CRIB_dom_sf"/>
</dbReference>
<dbReference type="FunFam" id="3.30.200.20:FF:000069">
    <property type="entry name" value="Non-specific serine/threonine protein kinase"/>
    <property type="match status" value="1"/>
</dbReference>
<dbReference type="PANTHER" id="PTHR45832:SF11">
    <property type="entry name" value="SERINE_THREONINE-PROTEIN KINASE PAK 3"/>
    <property type="match status" value="1"/>
</dbReference>
<dbReference type="EC" id="2.7.11.1" evidence="2"/>
<dbReference type="FunFam" id="1.10.510.10:FF:000011">
    <property type="entry name" value="Non-specific serine/threonine protein kinase"/>
    <property type="match status" value="1"/>
</dbReference>
<dbReference type="InterPro" id="IPR000095">
    <property type="entry name" value="CRIB_dom"/>
</dbReference>
<reference evidence="13" key="2">
    <citation type="submission" date="2025-09" db="UniProtKB">
        <authorList>
            <consortium name="Ensembl"/>
        </authorList>
    </citation>
    <scope>IDENTIFICATION</scope>
</reference>
<feature type="compositionally biased region" description="Low complexity" evidence="10">
    <location>
        <begin position="212"/>
        <end position="221"/>
    </location>
</feature>
<evidence type="ECO:0000313" key="14">
    <source>
        <dbReference type="Proteomes" id="UP000694383"/>
    </source>
</evidence>
<evidence type="ECO:0000313" key="13">
    <source>
        <dbReference type="Ensembl" id="ENSOSIP00000009475.1"/>
    </source>
</evidence>